<keyword evidence="10" id="KW-0969">Cilium</keyword>
<evidence type="ECO:0000256" key="2">
    <source>
        <dbReference type="ARBA" id="ARBA00009677"/>
    </source>
</evidence>
<evidence type="ECO:0000256" key="4">
    <source>
        <dbReference type="ARBA" id="ARBA00023143"/>
    </source>
</evidence>
<evidence type="ECO:0000256" key="1">
    <source>
        <dbReference type="ARBA" id="ARBA00004117"/>
    </source>
</evidence>
<dbReference type="Pfam" id="PF22692">
    <property type="entry name" value="LlgE_F_G_D1"/>
    <property type="match status" value="1"/>
</dbReference>
<keyword evidence="4 5" id="KW-0975">Bacterial flagellum</keyword>
<dbReference type="NCBIfam" id="TIGR03506">
    <property type="entry name" value="FlgEFG_subfam"/>
    <property type="match status" value="1"/>
</dbReference>
<accession>A0ABQ2WSE9</accession>
<comment type="subcellular location">
    <subcellularLocation>
        <location evidence="1 5">Bacterial flagellum basal body</location>
    </subcellularLocation>
</comment>
<keyword evidence="10" id="KW-0966">Cell projection</keyword>
<evidence type="ECO:0000313" key="11">
    <source>
        <dbReference type="Proteomes" id="UP000647585"/>
    </source>
</evidence>
<reference evidence="11" key="1">
    <citation type="journal article" date="2019" name="Int. J. Syst. Evol. Microbiol.">
        <title>The Global Catalogue of Microorganisms (GCM) 10K type strain sequencing project: providing services to taxonomists for standard genome sequencing and annotation.</title>
        <authorList>
            <consortium name="The Broad Institute Genomics Platform"/>
            <consortium name="The Broad Institute Genome Sequencing Center for Infectious Disease"/>
            <person name="Wu L."/>
            <person name="Ma J."/>
        </authorList>
    </citation>
    <scope>NUCLEOTIDE SEQUENCE [LARGE SCALE GENOMIC DNA]</scope>
    <source>
        <strain evidence="11">KCTC 22157</strain>
    </source>
</reference>
<evidence type="ECO:0000256" key="5">
    <source>
        <dbReference type="RuleBase" id="RU362116"/>
    </source>
</evidence>
<evidence type="ECO:0000259" key="9">
    <source>
        <dbReference type="Pfam" id="PF22692"/>
    </source>
</evidence>
<dbReference type="RefSeq" id="WP_039180896.1">
    <property type="nucleotide sequence ID" value="NZ_BMXO01000021.1"/>
</dbReference>
<dbReference type="InterPro" id="IPR037058">
    <property type="entry name" value="Falgellar_hook_FlgE_sf"/>
</dbReference>
<dbReference type="Pfam" id="PF06429">
    <property type="entry name" value="Flg_bbr_C"/>
    <property type="match status" value="1"/>
</dbReference>
<keyword evidence="10" id="KW-0282">Flagellum</keyword>
<organism evidence="10 11">
    <name type="scientific">Halomonas johnsoniae</name>
    <dbReference type="NCBI Taxonomy" id="502832"/>
    <lineage>
        <taxon>Bacteria</taxon>
        <taxon>Pseudomonadati</taxon>
        <taxon>Pseudomonadota</taxon>
        <taxon>Gammaproteobacteria</taxon>
        <taxon>Oceanospirillales</taxon>
        <taxon>Halomonadaceae</taxon>
        <taxon>Halomonas</taxon>
    </lineage>
</organism>
<feature type="domain" description="Flagellar hook protein FlgE/F/G-like D1" evidence="9">
    <location>
        <begin position="76"/>
        <end position="140"/>
    </location>
</feature>
<dbReference type="SUPFAM" id="SSF117143">
    <property type="entry name" value="Flagellar hook protein flgE"/>
    <property type="match status" value="1"/>
</dbReference>
<evidence type="ECO:0000259" key="8">
    <source>
        <dbReference type="Pfam" id="PF07559"/>
    </source>
</evidence>
<proteinExistence type="inferred from homology"/>
<name>A0ABQ2WSE9_9GAMM</name>
<feature type="domain" description="Flagellar basal body rod protein N-terminal" evidence="6">
    <location>
        <begin position="6"/>
        <end position="33"/>
    </location>
</feature>
<evidence type="ECO:0000313" key="10">
    <source>
        <dbReference type="EMBL" id="GGW69984.1"/>
    </source>
</evidence>
<dbReference type="Gene3D" id="2.60.98.20">
    <property type="entry name" value="Flagellar hook protein FlgE"/>
    <property type="match status" value="1"/>
</dbReference>
<comment type="function">
    <text evidence="5">A flexible structure which links the flagellar filament to the drive apparatus in the basal body.</text>
</comment>
<comment type="caution">
    <text evidence="10">The sequence shown here is derived from an EMBL/GenBank/DDBJ whole genome shotgun (WGS) entry which is preliminary data.</text>
</comment>
<dbReference type="InterPro" id="IPR053967">
    <property type="entry name" value="LlgE_F_G-like_D1"/>
</dbReference>
<dbReference type="PANTHER" id="PTHR30435:SF1">
    <property type="entry name" value="FLAGELLAR HOOK PROTEIN FLGE"/>
    <property type="match status" value="1"/>
</dbReference>
<dbReference type="PANTHER" id="PTHR30435">
    <property type="entry name" value="FLAGELLAR PROTEIN"/>
    <property type="match status" value="1"/>
</dbReference>
<evidence type="ECO:0000259" key="6">
    <source>
        <dbReference type="Pfam" id="PF00460"/>
    </source>
</evidence>
<dbReference type="InterPro" id="IPR011491">
    <property type="entry name" value="FlgE_D2"/>
</dbReference>
<evidence type="ECO:0000259" key="7">
    <source>
        <dbReference type="Pfam" id="PF06429"/>
    </source>
</evidence>
<dbReference type="InterPro" id="IPR001444">
    <property type="entry name" value="Flag_bb_rod_N"/>
</dbReference>
<dbReference type="Pfam" id="PF07559">
    <property type="entry name" value="FlgE_D2"/>
    <property type="match status" value="1"/>
</dbReference>
<sequence>MSFTQALSGLNAQQEKLGVVGNNIANSQTVGFKNSNVQFADVFANSRVGLGVRTSAVLQDFSQGNIESTTRNLDLAIAGEGFFRFQQTNGEIAYSRNGQLTMTADGRLINAQGAQIMGYPADADGNVQEGGNVIPLQIPPGDLQANATSELSLSLNLNSGQPVIDAAFNPNNANTYNYSTNATVFDSQGNARNLTLYFTKTAPNEWDVNGRLSGGPAGADTYDIDLGSLSFTQNGTLAQDNANNAVFANGEFGAGNPLAELDIDLSFEGTTQFASDSTVNDTIQDGYSSGALVGITIEEDGTVMRNYSNEQSRASGQVTLVTFRNPEGLRPDGDNLWAATASSGQELLGAPGAGLRGLIQPNAIETSNVDMARELVDMIVAQRAYQANSQTISTQDELLQTIINL</sequence>
<dbReference type="NCBIfam" id="NF004238">
    <property type="entry name" value="PRK05682.1-1"/>
    <property type="match status" value="1"/>
</dbReference>
<dbReference type="Proteomes" id="UP000647585">
    <property type="component" value="Unassembled WGS sequence"/>
</dbReference>
<evidence type="ECO:0000256" key="3">
    <source>
        <dbReference type="ARBA" id="ARBA00019015"/>
    </source>
</evidence>
<dbReference type="InterPro" id="IPR037925">
    <property type="entry name" value="FlgE/F/G-like"/>
</dbReference>
<dbReference type="Pfam" id="PF00460">
    <property type="entry name" value="Flg_bb_rod"/>
    <property type="match status" value="1"/>
</dbReference>
<protein>
    <recommendedName>
        <fullName evidence="3 5">Flagellar hook protein FlgE</fullName>
    </recommendedName>
</protein>
<dbReference type="InterPro" id="IPR010930">
    <property type="entry name" value="Flg_bb/hook_C_dom"/>
</dbReference>
<gene>
    <name evidence="10" type="primary">flgE</name>
    <name evidence="10" type="ORF">GCM10007158_33080</name>
</gene>
<dbReference type="EMBL" id="BMXO01000021">
    <property type="protein sequence ID" value="GGW69984.1"/>
    <property type="molecule type" value="Genomic_DNA"/>
</dbReference>
<feature type="domain" description="Flagellar hook protein FlgE D2" evidence="8">
    <location>
        <begin position="156"/>
        <end position="287"/>
    </location>
</feature>
<feature type="domain" description="Flagellar basal-body/hook protein C-terminal" evidence="7">
    <location>
        <begin position="361"/>
        <end position="405"/>
    </location>
</feature>
<comment type="similarity">
    <text evidence="2 5">Belongs to the flagella basal body rod proteins family.</text>
</comment>
<keyword evidence="11" id="KW-1185">Reference proteome</keyword>
<dbReference type="InterPro" id="IPR020013">
    <property type="entry name" value="Flagellar_FlgE/F/G"/>
</dbReference>